<reference evidence="1" key="1">
    <citation type="journal article" date="2014" name="Int. J. Syst. Evol. Microbiol.">
        <title>Complete genome sequence of Corynebacterium casei LMG S-19264T (=DSM 44701T), isolated from a smear-ripened cheese.</title>
        <authorList>
            <consortium name="US DOE Joint Genome Institute (JGI-PGF)"/>
            <person name="Walter F."/>
            <person name="Albersmeier A."/>
            <person name="Kalinowski J."/>
            <person name="Ruckert C."/>
        </authorList>
    </citation>
    <scope>NUCLEOTIDE SEQUENCE</scope>
    <source>
        <strain evidence="1">JCM 10088</strain>
    </source>
</reference>
<gene>
    <name evidence="1" type="ORF">GCM10007981_09120</name>
</gene>
<dbReference type="AlphaFoldDB" id="A0A830GT39"/>
<evidence type="ECO:0000313" key="2">
    <source>
        <dbReference type="Proteomes" id="UP000610960"/>
    </source>
</evidence>
<sequence length="276" mass="31232">MDAFKDLGNEDYRALMRRIAGLPEETMRTVCKYLELGMVVDSKGKAYVTLNGTLMLQGSQLGRDLVEAGIGMEVSGLVVLPGFFSWTYWVRPICPDLEGEEFINVLPMQVFGVGVIPYAELGGVEQGFAELVKGVGFYMVGPIKDVLMRTWIMDGMTFDENVDLLVIADNETIAHKYVDARRSVHMGLSSLERYAQYGFDRLVLMHPFVSRQYHDEVVAKLASRSVISTAGYLVLSMDEYEINGVTIYKWPLINYMLSRSLNVMQRNMELKRFISM</sequence>
<dbReference type="EMBL" id="BMNL01000002">
    <property type="protein sequence ID" value="GGP20557.1"/>
    <property type="molecule type" value="Genomic_DNA"/>
</dbReference>
<proteinExistence type="predicted"/>
<dbReference type="OrthoDB" id="27083at2157"/>
<organism evidence="1 2">
    <name type="scientific">Thermocladium modestius</name>
    <dbReference type="NCBI Taxonomy" id="62609"/>
    <lineage>
        <taxon>Archaea</taxon>
        <taxon>Thermoproteota</taxon>
        <taxon>Thermoprotei</taxon>
        <taxon>Thermoproteales</taxon>
        <taxon>Thermoproteaceae</taxon>
        <taxon>Thermocladium</taxon>
    </lineage>
</organism>
<dbReference type="RefSeq" id="WP_188596240.1">
    <property type="nucleotide sequence ID" value="NZ_BMNL01000002.1"/>
</dbReference>
<name>A0A830GT39_9CREN</name>
<protein>
    <submittedName>
        <fullName evidence="1">Uncharacterized protein</fullName>
    </submittedName>
</protein>
<accession>A0A830GT39</accession>
<evidence type="ECO:0000313" key="1">
    <source>
        <dbReference type="EMBL" id="GGP20557.1"/>
    </source>
</evidence>
<comment type="caution">
    <text evidence="1">The sequence shown here is derived from an EMBL/GenBank/DDBJ whole genome shotgun (WGS) entry which is preliminary data.</text>
</comment>
<keyword evidence="2" id="KW-1185">Reference proteome</keyword>
<reference evidence="1" key="2">
    <citation type="submission" date="2020-09" db="EMBL/GenBank/DDBJ databases">
        <authorList>
            <person name="Sun Q."/>
            <person name="Ohkuma M."/>
        </authorList>
    </citation>
    <scope>NUCLEOTIDE SEQUENCE</scope>
    <source>
        <strain evidence="1">JCM 10088</strain>
    </source>
</reference>
<dbReference type="Proteomes" id="UP000610960">
    <property type="component" value="Unassembled WGS sequence"/>
</dbReference>